<reference evidence="15" key="2">
    <citation type="submission" date="2025-08" db="UniProtKB">
        <authorList>
            <consortium name="Ensembl"/>
        </authorList>
    </citation>
    <scope>IDENTIFICATION</scope>
</reference>
<dbReference type="CTD" id="10331"/>
<keyword evidence="9 12" id="KW-0333">Golgi apparatus</keyword>
<comment type="similarity">
    <text evidence="3 12">Belongs to the glycosyltransferase 31 family.</text>
</comment>
<feature type="chain" id="PRO_5044635867" description="Hexosyltransferase" evidence="14">
    <location>
        <begin position="34"/>
        <end position="370"/>
    </location>
</feature>
<accession>A0A6I9M852</accession>
<dbReference type="AlphaFoldDB" id="A0A6I9M852"/>
<gene>
    <name evidence="15" type="primary">B3gnt3</name>
</gene>
<dbReference type="FunFam" id="3.90.550.50:FF:000009">
    <property type="entry name" value="Hexosyltransferase"/>
    <property type="match status" value="1"/>
</dbReference>
<keyword evidence="14" id="KW-0732">Signal</keyword>
<reference evidence="15 16" key="1">
    <citation type="submission" date="2018-10" db="EMBL/GenBank/DDBJ databases">
        <title>Improved assembly of the deer mouse Peromyscus maniculatus genome.</title>
        <authorList>
            <person name="Lassance J.-M."/>
            <person name="Hoekstra H.E."/>
        </authorList>
    </citation>
    <scope>NUCLEOTIDE SEQUENCE [LARGE SCALE GENOMIC DNA]</scope>
</reference>
<dbReference type="GO" id="GO:0030311">
    <property type="term" value="P:poly-N-acetyllactosamine biosynthetic process"/>
    <property type="evidence" value="ECO:0007669"/>
    <property type="project" value="Ensembl"/>
</dbReference>
<dbReference type="PANTHER" id="PTHR11214">
    <property type="entry name" value="BETA-1,3-N-ACETYLGLUCOSAMINYLTRANSFERASE"/>
    <property type="match status" value="1"/>
</dbReference>
<evidence type="ECO:0000256" key="2">
    <source>
        <dbReference type="ARBA" id="ARBA00004922"/>
    </source>
</evidence>
<keyword evidence="16" id="KW-1185">Reference proteome</keyword>
<evidence type="ECO:0000256" key="8">
    <source>
        <dbReference type="ARBA" id="ARBA00022989"/>
    </source>
</evidence>
<evidence type="ECO:0000256" key="4">
    <source>
        <dbReference type="ARBA" id="ARBA00022676"/>
    </source>
</evidence>
<dbReference type="GO" id="GO:0016266">
    <property type="term" value="P:protein O-linked glycosylation via N-acetyl-galactosamine"/>
    <property type="evidence" value="ECO:0007669"/>
    <property type="project" value="UniProtKB-ARBA"/>
</dbReference>
<keyword evidence="11" id="KW-0325">Glycoprotein</keyword>
<dbReference type="EC" id="2.4.1.-" evidence="12"/>
<evidence type="ECO:0000256" key="14">
    <source>
        <dbReference type="SAM" id="SignalP"/>
    </source>
</evidence>
<keyword evidence="6" id="KW-0812">Transmembrane</keyword>
<name>A0A6I9M852_PERMB</name>
<keyword evidence="4 12" id="KW-0328">Glycosyltransferase</keyword>
<keyword evidence="7" id="KW-0735">Signal-anchor</keyword>
<dbReference type="OrthoDB" id="2139606at2759"/>
<dbReference type="Proteomes" id="UP000694547">
    <property type="component" value="Chromosome 17"/>
</dbReference>
<comment type="pathway">
    <text evidence="2">Protein modification; protein glycosylation.</text>
</comment>
<evidence type="ECO:0000313" key="16">
    <source>
        <dbReference type="Proteomes" id="UP000694547"/>
    </source>
</evidence>
<evidence type="ECO:0000256" key="6">
    <source>
        <dbReference type="ARBA" id="ARBA00022692"/>
    </source>
</evidence>
<feature type="compositionally biased region" description="Pro residues" evidence="13">
    <location>
        <begin position="32"/>
        <end position="55"/>
    </location>
</feature>
<keyword evidence="8" id="KW-1133">Transmembrane helix</keyword>
<dbReference type="GeneTree" id="ENSGT00940000159134"/>
<dbReference type="GeneID" id="102919426"/>
<evidence type="ECO:0000256" key="10">
    <source>
        <dbReference type="ARBA" id="ARBA00023136"/>
    </source>
</evidence>
<organism evidence="15 16">
    <name type="scientific">Peromyscus maniculatus bairdii</name>
    <name type="common">Prairie deer mouse</name>
    <dbReference type="NCBI Taxonomy" id="230844"/>
    <lineage>
        <taxon>Eukaryota</taxon>
        <taxon>Metazoa</taxon>
        <taxon>Chordata</taxon>
        <taxon>Craniata</taxon>
        <taxon>Vertebrata</taxon>
        <taxon>Euteleostomi</taxon>
        <taxon>Mammalia</taxon>
        <taxon>Eutheria</taxon>
        <taxon>Euarchontoglires</taxon>
        <taxon>Glires</taxon>
        <taxon>Rodentia</taxon>
        <taxon>Myomorpha</taxon>
        <taxon>Muroidea</taxon>
        <taxon>Cricetidae</taxon>
        <taxon>Neotominae</taxon>
        <taxon>Peromyscus</taxon>
    </lineage>
</organism>
<evidence type="ECO:0000256" key="5">
    <source>
        <dbReference type="ARBA" id="ARBA00022679"/>
    </source>
</evidence>
<proteinExistence type="inferred from homology"/>
<keyword evidence="5" id="KW-0808">Transferase</keyword>
<dbReference type="GO" id="GO:0008499">
    <property type="term" value="F:N-acetyl-beta-D-glucosaminide beta-(1,3)-galactosyltransferase activity"/>
    <property type="evidence" value="ECO:0007669"/>
    <property type="project" value="UniProtKB-ARBA"/>
</dbReference>
<dbReference type="Pfam" id="PF01762">
    <property type="entry name" value="Galactosyl_T"/>
    <property type="match status" value="1"/>
</dbReference>
<dbReference type="Gene3D" id="3.90.550.50">
    <property type="match status" value="1"/>
</dbReference>
<evidence type="ECO:0000313" key="15">
    <source>
        <dbReference type="Ensembl" id="ENSPEMP00000013531.1"/>
    </source>
</evidence>
<evidence type="ECO:0000256" key="7">
    <source>
        <dbReference type="ARBA" id="ARBA00022968"/>
    </source>
</evidence>
<evidence type="ECO:0000256" key="13">
    <source>
        <dbReference type="SAM" id="MobiDB-lite"/>
    </source>
</evidence>
<dbReference type="GO" id="GO:0008532">
    <property type="term" value="F:N-acetyllactosaminide beta-1,3-N-acetylglucosaminyltransferase activity"/>
    <property type="evidence" value="ECO:0007669"/>
    <property type="project" value="Ensembl"/>
</dbReference>
<dbReference type="InterPro" id="IPR002659">
    <property type="entry name" value="Glyco_trans_31"/>
</dbReference>
<evidence type="ECO:0000256" key="12">
    <source>
        <dbReference type="RuleBase" id="RU363063"/>
    </source>
</evidence>
<dbReference type="Ensembl" id="ENSPEMT00000017773.2">
    <property type="protein sequence ID" value="ENSPEMP00000013531.1"/>
    <property type="gene ID" value="ENSPEMG00000013579.2"/>
</dbReference>
<evidence type="ECO:0000256" key="1">
    <source>
        <dbReference type="ARBA" id="ARBA00004323"/>
    </source>
</evidence>
<dbReference type="GO" id="GO:0000139">
    <property type="term" value="C:Golgi membrane"/>
    <property type="evidence" value="ECO:0007669"/>
    <property type="project" value="UniProtKB-SubCell"/>
</dbReference>
<evidence type="ECO:0000256" key="9">
    <source>
        <dbReference type="ARBA" id="ARBA00023034"/>
    </source>
</evidence>
<evidence type="ECO:0000256" key="3">
    <source>
        <dbReference type="ARBA" id="ARBA00008661"/>
    </source>
</evidence>
<dbReference type="PANTHER" id="PTHR11214:SF23">
    <property type="entry name" value="N-ACETYLLACTOSAMINIDE BETA-1,3-N-ACETYLGLUCOSAMINYLTRANSFERASE 3"/>
    <property type="match status" value="1"/>
</dbReference>
<keyword evidence="10" id="KW-0472">Membrane</keyword>
<feature type="region of interest" description="Disordered" evidence="13">
    <location>
        <begin position="32"/>
        <end position="57"/>
    </location>
</feature>
<evidence type="ECO:0000256" key="11">
    <source>
        <dbReference type="ARBA" id="ARBA00023180"/>
    </source>
</evidence>
<dbReference type="RefSeq" id="XP_006989243.1">
    <property type="nucleotide sequence ID" value="XM_006989181.4"/>
</dbReference>
<feature type="signal peptide" evidence="14">
    <location>
        <begin position="1"/>
        <end position="33"/>
    </location>
</feature>
<sequence length="370" mass="41455">MRLPRPRPDVSLVLAMAAVALLLLSHMSPPGCPAPERPAEPPEVPTWPPGPPRAAPTPCQANLSVAAHPDFAAMPAHVRDFLLYRHCRDFALLREPPAAKCAQPVFLLLAIKSSPANYGRRQVLRRTWARERQVRGATLRLLFLVGSDRDPHQARKFNRLLQLEARAHGDILQWDFQDSFFNLTLKQVLFLEWQRTRCPNVSFVLNGDDDVFAHTDNMVTYLQGRDPDRHLFVGHLIQNVGPIRSPGSKYFVPTLVTEDEHYPPYCGGGGFLLSRFTVAALRRAASVLPVFPIDDVFLGMCLRQQGLAPASHNGVRTAGVHAPSPRLSSFDPCFYRGLLLVHRFLPFETLLMWDALSQPQLDCGQRGLVY</sequence>
<comment type="subcellular location">
    <subcellularLocation>
        <location evidence="1 12">Golgi apparatus membrane</location>
        <topology evidence="1 12">Single-pass type II membrane protein</topology>
    </subcellularLocation>
</comment>
<reference evidence="15" key="3">
    <citation type="submission" date="2025-09" db="UniProtKB">
        <authorList>
            <consortium name="Ensembl"/>
        </authorList>
    </citation>
    <scope>IDENTIFICATION</scope>
</reference>
<protein>
    <recommendedName>
        <fullName evidence="12">Hexosyltransferase</fullName>
        <ecNumber evidence="12">2.4.1.-</ecNumber>
    </recommendedName>
</protein>